<accession>A0A2K6F6X1</accession>
<gene>
    <name evidence="2" type="primary">SPMAP2</name>
</gene>
<protein>
    <submittedName>
        <fullName evidence="2">Sperm microtubule associated protein 2</fullName>
    </submittedName>
</protein>
<evidence type="ECO:0000256" key="1">
    <source>
        <dbReference type="SAM" id="MobiDB-lite"/>
    </source>
</evidence>
<dbReference type="Ensembl" id="ENSPCOT00000020306.1">
    <property type="protein sequence ID" value="ENSPCOP00000009734.1"/>
    <property type="gene ID" value="ENSPCOG00000016271.1"/>
</dbReference>
<feature type="region of interest" description="Disordered" evidence="1">
    <location>
        <begin position="96"/>
        <end position="126"/>
    </location>
</feature>
<dbReference type="AlphaFoldDB" id="A0A2K6F6X1"/>
<keyword evidence="3" id="KW-1185">Reference proteome</keyword>
<feature type="compositionally biased region" description="Low complexity" evidence="1">
    <location>
        <begin position="113"/>
        <end position="126"/>
    </location>
</feature>
<organism evidence="2 3">
    <name type="scientific">Propithecus coquereli</name>
    <name type="common">Coquerel's sifaka</name>
    <name type="synonym">Propithecus verreauxi coquereli</name>
    <dbReference type="NCBI Taxonomy" id="379532"/>
    <lineage>
        <taxon>Eukaryota</taxon>
        <taxon>Metazoa</taxon>
        <taxon>Chordata</taxon>
        <taxon>Craniata</taxon>
        <taxon>Vertebrata</taxon>
        <taxon>Euteleostomi</taxon>
        <taxon>Mammalia</taxon>
        <taxon>Eutheria</taxon>
        <taxon>Euarchontoglires</taxon>
        <taxon>Primates</taxon>
        <taxon>Strepsirrhini</taxon>
        <taxon>Lemuriformes</taxon>
        <taxon>Indriidae</taxon>
        <taxon>Propithecus</taxon>
    </lineage>
</organism>
<reference evidence="2" key="1">
    <citation type="submission" date="2025-08" db="UniProtKB">
        <authorList>
            <consortium name="Ensembl"/>
        </authorList>
    </citation>
    <scope>IDENTIFICATION</scope>
</reference>
<evidence type="ECO:0000313" key="2">
    <source>
        <dbReference type="Ensembl" id="ENSPCOP00000009734.1"/>
    </source>
</evidence>
<evidence type="ECO:0000313" key="3">
    <source>
        <dbReference type="Proteomes" id="UP000233160"/>
    </source>
</evidence>
<dbReference type="GeneTree" id="ENSGT00940000154630"/>
<name>A0A2K6F6X1_PROCO</name>
<dbReference type="Proteomes" id="UP000233160">
    <property type="component" value="Unassembled WGS sequence"/>
</dbReference>
<reference evidence="2" key="2">
    <citation type="submission" date="2025-09" db="UniProtKB">
        <authorList>
            <consortium name="Ensembl"/>
        </authorList>
    </citation>
    <scope>IDENTIFICATION</scope>
</reference>
<feature type="region of interest" description="Disordered" evidence="1">
    <location>
        <begin position="29"/>
        <end position="48"/>
    </location>
</feature>
<sequence>KGRKRRRLSELAKPKANWQVLKDRCPRCPGQPRWQSPVNGSSGCQSPGPQPPCWKSGTPCQSPGHTCQTTTASFTWPCPKPSRTSAFLTEILMSPRKRWPVPGSSPWPSPKCARSSTRATTPTASP</sequence>
<proteinExistence type="predicted"/>